<sequence length="388" mass="41614">MTEPTEFLIENASLVLPDRVVENGWIAVAGGKIAEIGEGRAPERGIDIAGDYLVPGLVELHTDHLEAHFAPRPHVRWHALSSVMAYDAQIAAAGITTVFDSLRAGSDADSASIGTDLALLASAIEEARATGHLRVDHRTHLRCEIACDDVIEHVEAYAALYPVDMMSLMDHTPGQRQFKDLETWRRYYMRKKPMSDEDVNRFVSARLELHANNAGPNRLKLVALAAEKGAVLASHDDATAAHAAEAVGNGVALAEFPTTLEAAEALNEAGISVIMGGPNVVRGGSHSGNVAAEDLARAGFLDILSSDYVPASLLMSAFELPRRIPSIDLAAAIRTVTQTPARATGLSDRGAIEAGLRADLVRVHVTGKDKESPTPIVRQVWREGQRIS</sequence>
<dbReference type="InterPro" id="IPR013108">
    <property type="entry name" value="Amidohydro_3"/>
</dbReference>
<accession>A0A9X3E470</accession>
<dbReference type="EC" id="3.6.1.63" evidence="2"/>
<dbReference type="PANTHER" id="PTHR43135:SF3">
    <property type="entry name" value="ALPHA-D-RIBOSE 1-METHYLPHOSPHONATE 5-TRIPHOSPHATE DIPHOSPHATASE"/>
    <property type="match status" value="1"/>
</dbReference>
<dbReference type="RefSeq" id="WP_266340016.1">
    <property type="nucleotide sequence ID" value="NZ_JAPKNK010000008.1"/>
</dbReference>
<keyword evidence="3" id="KW-1185">Reference proteome</keyword>
<comment type="caution">
    <text evidence="2">The sequence shown here is derived from an EMBL/GenBank/DDBJ whole genome shotgun (WGS) entry which is preliminary data.</text>
</comment>
<dbReference type="SUPFAM" id="SSF51338">
    <property type="entry name" value="Composite domain of metallo-dependent hydrolases"/>
    <property type="match status" value="1"/>
</dbReference>
<dbReference type="InterPro" id="IPR012696">
    <property type="entry name" value="PhnM"/>
</dbReference>
<protein>
    <submittedName>
        <fullName evidence="2">Alpha-D-ribose 1-methylphosphonate 5-triphosphate diphosphatase</fullName>
        <ecNumber evidence="2">3.6.1.63</ecNumber>
    </submittedName>
</protein>
<dbReference type="GO" id="GO:0019700">
    <property type="term" value="P:organic phosphonate catabolic process"/>
    <property type="evidence" value="ECO:0007669"/>
    <property type="project" value="InterPro"/>
</dbReference>
<dbReference type="NCBIfam" id="NF011983">
    <property type="entry name" value="PRK15446.1-4"/>
    <property type="match status" value="1"/>
</dbReference>
<gene>
    <name evidence="2" type="ORF">OSH07_17710</name>
</gene>
<dbReference type="InterPro" id="IPR011059">
    <property type="entry name" value="Metal-dep_hydrolase_composite"/>
</dbReference>
<dbReference type="NCBIfam" id="NF011984">
    <property type="entry name" value="PRK15446.1-5"/>
    <property type="match status" value="1"/>
</dbReference>
<dbReference type="Pfam" id="PF07969">
    <property type="entry name" value="Amidohydro_3"/>
    <property type="match status" value="1"/>
</dbReference>
<dbReference type="InterPro" id="IPR051781">
    <property type="entry name" value="Metallo-dep_Hydrolase"/>
</dbReference>
<organism evidence="2 3">
    <name type="scientific">Kaistia nematophila</name>
    <dbReference type="NCBI Taxonomy" id="2994654"/>
    <lineage>
        <taxon>Bacteria</taxon>
        <taxon>Pseudomonadati</taxon>
        <taxon>Pseudomonadota</taxon>
        <taxon>Alphaproteobacteria</taxon>
        <taxon>Hyphomicrobiales</taxon>
        <taxon>Kaistiaceae</taxon>
        <taxon>Kaistia</taxon>
    </lineage>
</organism>
<name>A0A9X3E470_9HYPH</name>
<dbReference type="SUPFAM" id="SSF51556">
    <property type="entry name" value="Metallo-dependent hydrolases"/>
    <property type="match status" value="1"/>
</dbReference>
<feature type="domain" description="Amidohydrolase 3" evidence="1">
    <location>
        <begin position="255"/>
        <end position="386"/>
    </location>
</feature>
<dbReference type="AlphaFoldDB" id="A0A9X3E470"/>
<dbReference type="NCBIfam" id="TIGR02318">
    <property type="entry name" value="phosphono_phnM"/>
    <property type="match status" value="1"/>
</dbReference>
<dbReference type="EMBL" id="JAPKNK010000008">
    <property type="protein sequence ID" value="MCX5571047.1"/>
    <property type="molecule type" value="Genomic_DNA"/>
</dbReference>
<reference evidence="2" key="1">
    <citation type="submission" date="2022-11" db="EMBL/GenBank/DDBJ databases">
        <title>Biodiversity and phylogenetic relationships of bacteria.</title>
        <authorList>
            <person name="Machado R.A.R."/>
            <person name="Bhat A."/>
            <person name="Loulou A."/>
            <person name="Kallel S."/>
        </authorList>
    </citation>
    <scope>NUCLEOTIDE SEQUENCE</scope>
    <source>
        <strain evidence="2">K-TC2</strain>
    </source>
</reference>
<dbReference type="PANTHER" id="PTHR43135">
    <property type="entry name" value="ALPHA-D-RIBOSE 1-METHYLPHOSPHONATE 5-TRIPHOSPHATE DIPHOSPHATASE"/>
    <property type="match status" value="1"/>
</dbReference>
<dbReference type="InterPro" id="IPR032466">
    <property type="entry name" value="Metal_Hydrolase"/>
</dbReference>
<keyword evidence="2" id="KW-0378">Hydrolase</keyword>
<dbReference type="Gene3D" id="3.20.20.140">
    <property type="entry name" value="Metal-dependent hydrolases"/>
    <property type="match status" value="1"/>
</dbReference>
<evidence type="ECO:0000313" key="3">
    <source>
        <dbReference type="Proteomes" id="UP001144805"/>
    </source>
</evidence>
<proteinExistence type="predicted"/>
<dbReference type="Proteomes" id="UP001144805">
    <property type="component" value="Unassembled WGS sequence"/>
</dbReference>
<dbReference type="NCBIfam" id="NF011990">
    <property type="entry name" value="PRK15446.2-6"/>
    <property type="match status" value="1"/>
</dbReference>
<evidence type="ECO:0000259" key="1">
    <source>
        <dbReference type="Pfam" id="PF07969"/>
    </source>
</evidence>
<dbReference type="GO" id="GO:0016810">
    <property type="term" value="F:hydrolase activity, acting on carbon-nitrogen (but not peptide) bonds"/>
    <property type="evidence" value="ECO:0007669"/>
    <property type="project" value="InterPro"/>
</dbReference>
<dbReference type="PIRSF" id="PIRSF038971">
    <property type="entry name" value="PhnM"/>
    <property type="match status" value="1"/>
</dbReference>
<evidence type="ECO:0000313" key="2">
    <source>
        <dbReference type="EMBL" id="MCX5571047.1"/>
    </source>
</evidence>